<keyword evidence="3" id="KW-1185">Reference proteome</keyword>
<organism evidence="2 3">
    <name type="scientific">Pirellula staleyi (strain ATCC 27377 / DSM 6068 / ICPB 4128)</name>
    <name type="common">Pirella staleyi</name>
    <dbReference type="NCBI Taxonomy" id="530564"/>
    <lineage>
        <taxon>Bacteria</taxon>
        <taxon>Pseudomonadati</taxon>
        <taxon>Planctomycetota</taxon>
        <taxon>Planctomycetia</taxon>
        <taxon>Pirellulales</taxon>
        <taxon>Pirellulaceae</taxon>
        <taxon>Pirellula</taxon>
    </lineage>
</organism>
<sequence>MSEMIPYPSSTVWYIQASSKGEIGQGSGVGIRLRKKGQPGTEETFILTCAHVIRRLGSTPQQLGPQHENIWVAPAGYGYDPIKGIPVKLETAVKPLTTYAGSHFYDQPIADVENADWALLSFDDRAWRNCQDKKLIAGNWINQELAAGNECVISGYPEGHKGFSGYVNGNDNNVRPKPGYNLQKVEKTANGLVTFDGTGSRAGMSGGGVFLKEGKNYSLCGLHRARYDERLQLKAVSFKSILLRLEELGYEPVALRSEDSTVMSDWFLDTVREEHFVLQKEVFEQISNHFVKSAAVVLTGIGGVGKSTVARRFGCDNKCDYDKLLYVNVSLDSSIQAGLAAFVGNEISSSECDCDPSASELRRKEVVERWLRNNSNWLLVIDGADTIQSRDAVCVFVRKFGENRRFLITSRLDQSFWSTPTTPIALRGLSESETAQFILDATPRRTKSLQDDDASAAEFSRLLGGLPLALKIVANWIDGQAKPLDECLRFYRERNQSVRGWGMHGIRDDWHRTLATAWDTSWETLADSAKVLLEVLSWCASTELDRRVVIQLENLDCLASSGLDVGVALKALKRCSFAFEANETKAISVHSLVQEFTRLRAQHDSPDHLSETFRLAVGMLAKSFPANSRYVSEWPLCRRLRPHVESVLSHLPKFPNPGPLSRLLTSYGTYLTAIGEMKVAEPLLREALARREQEFGPNSSEVAETLSRLAELLRDTSRNRDAAQLYLRAWSIQSDKFGADSPQAHEQQLQIYQFAKYWGVDDESGLAKQCNWMPILERTLIALEQAHGRESHEVAVTLMCLGQELIDLKRPAEAEKQIRESLKTILKLFPDDLQRVSVLTSLLASAIEEQKRGAEALDLRREVLEVTRKVYDTLHPQYAVAAAKLAKALETLEPEEAERLYASATETLAKFSGDNAHWSGATKNVIDNYLMFRMNQGEKSAEELLQSLPAALFEVEAFRNLPKLEPQLVECLKRCQNRDTAIQEIADSPDLAPFLPEAAVILHQSATEVLRHVAEARASSDAVSQHQLDDIFCQNRFDLRRALDILEKTVEIDDPRTLACRADWWKYSQWSPKSFQVELERQLKKGSLGVRAAARRIRLAWQHERLDCLKDMRTKSVVLVHFPLLATYSLEVAAEYFCALSMVHIASGEMKEAEGCLWESIRRFSKSWSKDHKVSYFCQLAFVLLRIVREGMIGFDPTKLYFDLLSQTQNQGFCEHFWNRSSTE</sequence>
<dbReference type="eggNOG" id="COG0457">
    <property type="taxonomic scope" value="Bacteria"/>
</dbReference>
<proteinExistence type="predicted"/>
<dbReference type="Gene3D" id="1.25.40.10">
    <property type="entry name" value="Tetratricopeptide repeat domain"/>
    <property type="match status" value="2"/>
</dbReference>
<dbReference type="GO" id="GO:0043531">
    <property type="term" value="F:ADP binding"/>
    <property type="evidence" value="ECO:0007669"/>
    <property type="project" value="InterPro"/>
</dbReference>
<dbReference type="Pfam" id="PF13424">
    <property type="entry name" value="TPR_12"/>
    <property type="match status" value="2"/>
</dbReference>
<dbReference type="SUPFAM" id="SSF50494">
    <property type="entry name" value="Trypsin-like serine proteases"/>
    <property type="match status" value="1"/>
</dbReference>
<dbReference type="AlphaFoldDB" id="D2R622"/>
<name>D2R622_PIRSD</name>
<dbReference type="InterPro" id="IPR002182">
    <property type="entry name" value="NB-ARC"/>
</dbReference>
<feature type="domain" description="NB-ARC" evidence="1">
    <location>
        <begin position="283"/>
        <end position="414"/>
    </location>
</feature>
<dbReference type="Proteomes" id="UP000001887">
    <property type="component" value="Chromosome"/>
</dbReference>
<reference evidence="2 3" key="1">
    <citation type="journal article" date="2009" name="Stand. Genomic Sci.">
        <title>Complete genome sequence of Pirellula staleyi type strain (ATCC 27377).</title>
        <authorList>
            <person name="Clum A."/>
            <person name="Tindall B.J."/>
            <person name="Sikorski J."/>
            <person name="Ivanova N."/>
            <person name="Mavrommatis K."/>
            <person name="Lucas S."/>
            <person name="Glavina del Rio T."/>
            <person name="Nolan M."/>
            <person name="Chen F."/>
            <person name="Tice H."/>
            <person name="Pitluck S."/>
            <person name="Cheng J.F."/>
            <person name="Chertkov O."/>
            <person name="Brettin T."/>
            <person name="Han C."/>
            <person name="Detter J.C."/>
            <person name="Kuske C."/>
            <person name="Bruce D."/>
            <person name="Goodwin L."/>
            <person name="Ovchinikova G."/>
            <person name="Pati A."/>
            <person name="Mikhailova N."/>
            <person name="Chen A."/>
            <person name="Palaniappan K."/>
            <person name="Land M."/>
            <person name="Hauser L."/>
            <person name="Chang Y.J."/>
            <person name="Jeffries C.D."/>
            <person name="Chain P."/>
            <person name="Rohde M."/>
            <person name="Goker M."/>
            <person name="Bristow J."/>
            <person name="Eisen J.A."/>
            <person name="Markowitz V."/>
            <person name="Hugenholtz P."/>
            <person name="Kyrpides N.C."/>
            <person name="Klenk H.P."/>
            <person name="Lapidus A."/>
        </authorList>
    </citation>
    <scope>NUCLEOTIDE SEQUENCE [LARGE SCALE GENOMIC DNA]</scope>
    <source>
        <strain evidence="3">ATCC 27377 / DSM 6068 / ICPB 4128</strain>
    </source>
</reference>
<dbReference type="PANTHER" id="PTHR47691:SF3">
    <property type="entry name" value="HTH-TYPE TRANSCRIPTIONAL REGULATOR RV0890C-RELATED"/>
    <property type="match status" value="1"/>
</dbReference>
<evidence type="ECO:0000313" key="3">
    <source>
        <dbReference type="Proteomes" id="UP000001887"/>
    </source>
</evidence>
<dbReference type="EMBL" id="CP001848">
    <property type="protein sequence ID" value="ADB19107.1"/>
    <property type="molecule type" value="Genomic_DNA"/>
</dbReference>
<dbReference type="OrthoDB" id="220792at2"/>
<dbReference type="HOGENOM" id="CLU_268311_0_0_0"/>
<dbReference type="SUPFAM" id="SSF52540">
    <property type="entry name" value="P-loop containing nucleoside triphosphate hydrolases"/>
    <property type="match status" value="1"/>
</dbReference>
<dbReference type="PANTHER" id="PTHR47691">
    <property type="entry name" value="REGULATOR-RELATED"/>
    <property type="match status" value="1"/>
</dbReference>
<evidence type="ECO:0000313" key="2">
    <source>
        <dbReference type="EMBL" id="ADB19107.1"/>
    </source>
</evidence>
<dbReference type="PRINTS" id="PR00364">
    <property type="entry name" value="DISEASERSIST"/>
</dbReference>
<dbReference type="Pfam" id="PF00931">
    <property type="entry name" value="NB-ARC"/>
    <property type="match status" value="1"/>
</dbReference>
<evidence type="ECO:0000259" key="1">
    <source>
        <dbReference type="Pfam" id="PF00931"/>
    </source>
</evidence>
<dbReference type="Gene3D" id="3.40.50.300">
    <property type="entry name" value="P-loop containing nucleotide triphosphate hydrolases"/>
    <property type="match status" value="1"/>
</dbReference>
<dbReference type="SUPFAM" id="SSF48452">
    <property type="entry name" value="TPR-like"/>
    <property type="match status" value="2"/>
</dbReference>
<dbReference type="eggNOG" id="COG0507">
    <property type="taxonomic scope" value="Bacteria"/>
</dbReference>
<dbReference type="STRING" id="530564.Psta_4463"/>
<dbReference type="InterPro" id="IPR011990">
    <property type="entry name" value="TPR-like_helical_dom_sf"/>
</dbReference>
<dbReference type="KEGG" id="psl:Psta_4463"/>
<accession>D2R622</accession>
<gene>
    <name evidence="2" type="ordered locus">Psta_4463</name>
</gene>
<dbReference type="InterPro" id="IPR009003">
    <property type="entry name" value="Peptidase_S1_PA"/>
</dbReference>
<protein>
    <recommendedName>
        <fullName evidence="1">NB-ARC domain-containing protein</fullName>
    </recommendedName>
</protein>
<dbReference type="InterPro" id="IPR027417">
    <property type="entry name" value="P-loop_NTPase"/>
</dbReference>